<accession>A0A317XQD4</accession>
<organism evidence="1 2">
    <name type="scientific">Testicularia cyperi</name>
    <dbReference type="NCBI Taxonomy" id="1882483"/>
    <lineage>
        <taxon>Eukaryota</taxon>
        <taxon>Fungi</taxon>
        <taxon>Dikarya</taxon>
        <taxon>Basidiomycota</taxon>
        <taxon>Ustilaginomycotina</taxon>
        <taxon>Ustilaginomycetes</taxon>
        <taxon>Ustilaginales</taxon>
        <taxon>Anthracoideaceae</taxon>
        <taxon>Testicularia</taxon>
    </lineage>
</organism>
<gene>
    <name evidence="1" type="ORF">BCV70DRAFT_105000</name>
</gene>
<dbReference type="EMBL" id="KZ819193">
    <property type="protein sequence ID" value="PWZ00098.1"/>
    <property type="molecule type" value="Genomic_DNA"/>
</dbReference>
<keyword evidence="2" id="KW-1185">Reference proteome</keyword>
<evidence type="ECO:0000313" key="2">
    <source>
        <dbReference type="Proteomes" id="UP000246740"/>
    </source>
</evidence>
<dbReference type="Proteomes" id="UP000246740">
    <property type="component" value="Unassembled WGS sequence"/>
</dbReference>
<reference evidence="1 2" key="1">
    <citation type="journal article" date="2018" name="Mol. Biol. Evol.">
        <title>Broad Genomic Sampling Reveals a Smut Pathogenic Ancestry of the Fungal Clade Ustilaginomycotina.</title>
        <authorList>
            <person name="Kijpornyongpan T."/>
            <person name="Mondo S.J."/>
            <person name="Barry K."/>
            <person name="Sandor L."/>
            <person name="Lee J."/>
            <person name="Lipzen A."/>
            <person name="Pangilinan J."/>
            <person name="LaButti K."/>
            <person name="Hainaut M."/>
            <person name="Henrissat B."/>
            <person name="Grigoriev I.V."/>
            <person name="Spatafora J.W."/>
            <person name="Aime M.C."/>
        </authorList>
    </citation>
    <scope>NUCLEOTIDE SEQUENCE [LARGE SCALE GENOMIC DNA]</scope>
    <source>
        <strain evidence="1 2">MCA 3645</strain>
    </source>
</reference>
<dbReference type="InParanoid" id="A0A317XQD4"/>
<sequence length="155" mass="16748">MLRAEWGGSDNLVRLDCRAVVACSEMATGCHIWPTGLRGGGLCVVMCSELVHSVDPCGYNFIMGHARLATICILSQSVTSGRTRKLRPSIGITVVDQSGDEYHASCSRISPMLGSGLAENIGLDTATHFDDTKSGLIPARKCNRNSHQLRVREVF</sequence>
<dbReference type="AlphaFoldDB" id="A0A317XQD4"/>
<proteinExistence type="predicted"/>
<name>A0A317XQD4_9BASI</name>
<protein>
    <submittedName>
        <fullName evidence="1">Uncharacterized protein</fullName>
    </submittedName>
</protein>
<evidence type="ECO:0000313" key="1">
    <source>
        <dbReference type="EMBL" id="PWZ00098.1"/>
    </source>
</evidence>